<name>A0A5K7SBE4_9BACT</name>
<dbReference type="AlphaFoldDB" id="A0A5K7SBE4"/>
<dbReference type="EMBL" id="AP018694">
    <property type="protein sequence ID" value="BBE18624.1"/>
    <property type="molecule type" value="Genomic_DNA"/>
</dbReference>
<dbReference type="Proteomes" id="UP001193389">
    <property type="component" value="Chromosome"/>
</dbReference>
<reference evidence="1" key="1">
    <citation type="journal article" date="2020" name="Int. J. Syst. Evol. Microbiol.">
        <title>Aquipluma nitroreducens gen. nov. sp. nov., a novel facultatively anaerobic bacterium isolated from a freshwater lake.</title>
        <authorList>
            <person name="Watanabe M."/>
            <person name="Kojima H."/>
            <person name="Fukui M."/>
        </authorList>
    </citation>
    <scope>NUCLEOTIDE SEQUENCE</scope>
    <source>
        <strain evidence="1">MeG22</strain>
    </source>
</reference>
<proteinExistence type="predicted"/>
<organism evidence="1 2">
    <name type="scientific">Aquipluma nitroreducens</name>
    <dbReference type="NCBI Taxonomy" id="2010828"/>
    <lineage>
        <taxon>Bacteria</taxon>
        <taxon>Pseudomonadati</taxon>
        <taxon>Bacteroidota</taxon>
        <taxon>Bacteroidia</taxon>
        <taxon>Marinilabiliales</taxon>
        <taxon>Prolixibacteraceae</taxon>
        <taxon>Aquipluma</taxon>
    </lineage>
</organism>
<protein>
    <submittedName>
        <fullName evidence="1">Uncharacterized protein</fullName>
    </submittedName>
</protein>
<evidence type="ECO:0000313" key="2">
    <source>
        <dbReference type="Proteomes" id="UP001193389"/>
    </source>
</evidence>
<gene>
    <name evidence="1" type="ORF">AQPE_2787</name>
</gene>
<sequence length="57" mass="6504">MVSLTGIYRYGDDWLKVYTLCKENNLHLLESSDSSAKSKITYQPTSQEAQNFLKNCA</sequence>
<evidence type="ECO:0000313" key="1">
    <source>
        <dbReference type="EMBL" id="BBE18624.1"/>
    </source>
</evidence>
<keyword evidence="2" id="KW-1185">Reference proteome</keyword>
<accession>A0A5K7SBE4</accession>
<dbReference type="KEGG" id="anf:AQPE_2787"/>